<evidence type="ECO:0000313" key="3">
    <source>
        <dbReference type="EMBL" id="KAG0466809.1"/>
    </source>
</evidence>
<dbReference type="InterPro" id="IPR040194">
    <property type="entry name" value="Cwf19-like"/>
</dbReference>
<keyword evidence="4" id="KW-1185">Reference proteome</keyword>
<dbReference type="PANTHER" id="PTHR12072">
    <property type="entry name" value="CWF19, CELL CYCLE CONTROL PROTEIN"/>
    <property type="match status" value="1"/>
</dbReference>
<dbReference type="EMBL" id="JADCNL010000009">
    <property type="protein sequence ID" value="KAG0466809.1"/>
    <property type="molecule type" value="Genomic_DNA"/>
</dbReference>
<protein>
    <submittedName>
        <fullName evidence="3">Uncharacterized protein</fullName>
    </submittedName>
</protein>
<dbReference type="GO" id="GO:0071014">
    <property type="term" value="C:post-mRNA release spliceosomal complex"/>
    <property type="evidence" value="ECO:0007669"/>
    <property type="project" value="TreeGrafter"/>
</dbReference>
<evidence type="ECO:0000256" key="2">
    <source>
        <dbReference type="SAM" id="MobiDB-lite"/>
    </source>
</evidence>
<feature type="compositionally biased region" description="Basic and acidic residues" evidence="2">
    <location>
        <begin position="247"/>
        <end position="261"/>
    </location>
</feature>
<evidence type="ECO:0000313" key="4">
    <source>
        <dbReference type="Proteomes" id="UP000636800"/>
    </source>
</evidence>
<dbReference type="OrthoDB" id="420076at2759"/>
<feature type="compositionally biased region" description="Basic residues" evidence="2">
    <location>
        <begin position="75"/>
        <end position="85"/>
    </location>
</feature>
<accession>A0A835UKS2</accession>
<feature type="compositionally biased region" description="Basic residues" evidence="2">
    <location>
        <begin position="47"/>
        <end position="57"/>
    </location>
</feature>
<dbReference type="GO" id="GO:0000398">
    <property type="term" value="P:mRNA splicing, via spliceosome"/>
    <property type="evidence" value="ECO:0007669"/>
    <property type="project" value="TreeGrafter"/>
</dbReference>
<feature type="region of interest" description="Disordered" evidence="2">
    <location>
        <begin position="1"/>
        <end position="181"/>
    </location>
</feature>
<name>A0A835UKS2_VANPL</name>
<evidence type="ECO:0000256" key="1">
    <source>
        <dbReference type="ARBA" id="ARBA00006795"/>
    </source>
</evidence>
<feature type="compositionally biased region" description="Basic and acidic residues" evidence="2">
    <location>
        <begin position="143"/>
        <end position="152"/>
    </location>
</feature>
<feature type="compositionally biased region" description="Polar residues" evidence="2">
    <location>
        <begin position="132"/>
        <end position="142"/>
    </location>
</feature>
<reference evidence="3 4" key="1">
    <citation type="journal article" date="2020" name="Nat. Food">
        <title>A phased Vanilla planifolia genome enables genetic improvement of flavour and production.</title>
        <authorList>
            <person name="Hasing T."/>
            <person name="Tang H."/>
            <person name="Brym M."/>
            <person name="Khazi F."/>
            <person name="Huang T."/>
            <person name="Chambers A.H."/>
        </authorList>
    </citation>
    <scope>NUCLEOTIDE SEQUENCE [LARGE SCALE GENOMIC DNA]</scope>
    <source>
        <tissue evidence="3">Leaf</tissue>
    </source>
</reference>
<comment type="caution">
    <text evidence="3">The sequence shown here is derived from an EMBL/GenBank/DDBJ whole genome shotgun (WGS) entry which is preliminary data.</text>
</comment>
<proteinExistence type="inferred from homology"/>
<sequence>MLAGVKIIPREELLKHEEENNLTPPKRRKDKHLESFNEDNSLERKERHAKRRRKKTRNGTPSCSDLDGDSDGRDKRSKGQKRRSQREKVGGKKNNESDKNDMPEHNNGSLRKQMGLEWMLKPGNIMHDKPTSEGSDQESQGEQVKKINKKELNPYLQDNGSGYPDDDPDVPNSSQLLSSSLVGDGGASWRLKALKRAKEQAAREGRTLQDVVGERWGSLQDLAATVAINRAAPGHAHLSAINKRKKGKEDITENQNKRSEGPDDLQDVYSQHTGMKKPKGISYLPVEKQSVTDNFF</sequence>
<feature type="compositionally biased region" description="Basic and acidic residues" evidence="2">
    <location>
        <begin position="31"/>
        <end position="46"/>
    </location>
</feature>
<dbReference type="AlphaFoldDB" id="A0A835UKS2"/>
<gene>
    <name evidence="3" type="ORF">HPP92_018389</name>
</gene>
<feature type="compositionally biased region" description="Basic and acidic residues" evidence="2">
    <location>
        <begin position="8"/>
        <end position="19"/>
    </location>
</feature>
<feature type="compositionally biased region" description="Basic and acidic residues" evidence="2">
    <location>
        <begin position="86"/>
        <end position="104"/>
    </location>
</feature>
<comment type="similarity">
    <text evidence="1">Belongs to the CWF19 family.</text>
</comment>
<feature type="compositionally biased region" description="Polar residues" evidence="2">
    <location>
        <begin position="171"/>
        <end position="181"/>
    </location>
</feature>
<dbReference type="PANTHER" id="PTHR12072:SF5">
    <property type="entry name" value="CWF19-LIKE PROTEIN 2"/>
    <property type="match status" value="1"/>
</dbReference>
<dbReference type="Proteomes" id="UP000636800">
    <property type="component" value="Unassembled WGS sequence"/>
</dbReference>
<feature type="region of interest" description="Disordered" evidence="2">
    <location>
        <begin position="235"/>
        <end position="283"/>
    </location>
</feature>
<organism evidence="3 4">
    <name type="scientific">Vanilla planifolia</name>
    <name type="common">Vanilla</name>
    <dbReference type="NCBI Taxonomy" id="51239"/>
    <lineage>
        <taxon>Eukaryota</taxon>
        <taxon>Viridiplantae</taxon>
        <taxon>Streptophyta</taxon>
        <taxon>Embryophyta</taxon>
        <taxon>Tracheophyta</taxon>
        <taxon>Spermatophyta</taxon>
        <taxon>Magnoliopsida</taxon>
        <taxon>Liliopsida</taxon>
        <taxon>Asparagales</taxon>
        <taxon>Orchidaceae</taxon>
        <taxon>Vanilloideae</taxon>
        <taxon>Vanilleae</taxon>
        <taxon>Vanilla</taxon>
    </lineage>
</organism>